<gene>
    <name evidence="3" type="ORF">DEA37_0006910</name>
    <name evidence="2" type="ORF">DEA37_0007092</name>
</gene>
<dbReference type="InterPro" id="IPR042121">
    <property type="entry name" value="MutL_C_regsub"/>
</dbReference>
<dbReference type="GO" id="GO:0006298">
    <property type="term" value="P:mismatch repair"/>
    <property type="evidence" value="ECO:0007669"/>
    <property type="project" value="InterPro"/>
</dbReference>
<dbReference type="AlphaFoldDB" id="A0A5J4N599"/>
<dbReference type="GO" id="GO:0005524">
    <property type="term" value="F:ATP binding"/>
    <property type="evidence" value="ECO:0007669"/>
    <property type="project" value="InterPro"/>
</dbReference>
<proteinExistence type="predicted"/>
<dbReference type="GO" id="GO:0140664">
    <property type="term" value="F:ATP-dependent DNA damage sensor activity"/>
    <property type="evidence" value="ECO:0007669"/>
    <property type="project" value="InterPro"/>
</dbReference>
<evidence type="ECO:0000313" key="3">
    <source>
        <dbReference type="EMBL" id="KAA3681865.1"/>
    </source>
</evidence>
<name>A0A5J4N599_9TREM</name>
<dbReference type="PANTHER" id="PTHR10073">
    <property type="entry name" value="DNA MISMATCH REPAIR PROTEIN MLH, PMS, MUTL"/>
    <property type="match status" value="1"/>
</dbReference>
<dbReference type="SUPFAM" id="SSF118116">
    <property type="entry name" value="DNA mismatch repair protein MutL"/>
    <property type="match status" value="1"/>
</dbReference>
<evidence type="ECO:0000313" key="4">
    <source>
        <dbReference type="Proteomes" id="UP000324629"/>
    </source>
</evidence>
<dbReference type="GO" id="GO:0016887">
    <property type="term" value="F:ATP hydrolysis activity"/>
    <property type="evidence" value="ECO:0007669"/>
    <property type="project" value="InterPro"/>
</dbReference>
<dbReference type="InterPro" id="IPR037198">
    <property type="entry name" value="MutL_C_sf"/>
</dbReference>
<dbReference type="InterPro" id="IPR042120">
    <property type="entry name" value="MutL_C_dimsub"/>
</dbReference>
<dbReference type="Gene3D" id="3.30.1540.20">
    <property type="entry name" value="MutL, C-terminal domain, dimerisation subdomain"/>
    <property type="match status" value="1"/>
</dbReference>
<evidence type="ECO:0000313" key="2">
    <source>
        <dbReference type="EMBL" id="KAA3670713.1"/>
    </source>
</evidence>
<sequence>MVWLTNAALKKCSLIGYIDNNLILVKTTDVTHREENEYLGCSIFAVDQHACHERILLEKLESHFETAVVGSRHTSTVEGFPTINVNLEINSLLNVNPCQLHSTKMKNTMARFGIHYTGSLSESANVYKVPALFGMNGCLVPGAESSIREFIRTILLYDATDANKLTKVLKETVCPYLRLRACRTAIRFGDPLDKSERRKLIDELSNCRLPFQCAHGRPTCVLLAELPTSD</sequence>
<dbReference type="InterPro" id="IPR014790">
    <property type="entry name" value="MutL_C"/>
</dbReference>
<organism evidence="2 4">
    <name type="scientific">Paragonimus westermani</name>
    <dbReference type="NCBI Taxonomy" id="34504"/>
    <lineage>
        <taxon>Eukaryota</taxon>
        <taxon>Metazoa</taxon>
        <taxon>Spiralia</taxon>
        <taxon>Lophotrochozoa</taxon>
        <taxon>Platyhelminthes</taxon>
        <taxon>Trematoda</taxon>
        <taxon>Digenea</taxon>
        <taxon>Plagiorchiida</taxon>
        <taxon>Troglotremata</taxon>
        <taxon>Troglotrematidae</taxon>
        <taxon>Paragonimus</taxon>
    </lineage>
</organism>
<comment type="caution">
    <text evidence="2">The sequence shown here is derived from an EMBL/GenBank/DDBJ whole genome shotgun (WGS) entry which is preliminary data.</text>
</comment>
<dbReference type="SMART" id="SM00853">
    <property type="entry name" value="MutL_C"/>
    <property type="match status" value="1"/>
</dbReference>
<dbReference type="Proteomes" id="UP000324629">
    <property type="component" value="Unassembled WGS sequence"/>
</dbReference>
<dbReference type="EMBL" id="QNGE01008673">
    <property type="protein sequence ID" value="KAA3670713.1"/>
    <property type="molecule type" value="Genomic_DNA"/>
</dbReference>
<protein>
    <recommendedName>
        <fullName evidence="1">MutL C-terminal dimerisation domain-containing protein</fullName>
    </recommendedName>
</protein>
<dbReference type="EMBL" id="QNGE01000113">
    <property type="protein sequence ID" value="KAA3681865.1"/>
    <property type="molecule type" value="Genomic_DNA"/>
</dbReference>
<dbReference type="Gene3D" id="3.30.1370.100">
    <property type="entry name" value="MutL, C-terminal domain, regulatory subdomain"/>
    <property type="match status" value="1"/>
</dbReference>
<evidence type="ECO:0000259" key="1">
    <source>
        <dbReference type="SMART" id="SM00853"/>
    </source>
</evidence>
<accession>A0A5J4N599</accession>
<dbReference type="GO" id="GO:0032300">
    <property type="term" value="C:mismatch repair complex"/>
    <property type="evidence" value="ECO:0007669"/>
    <property type="project" value="InterPro"/>
</dbReference>
<feature type="domain" description="MutL C-terminal dimerisation" evidence="1">
    <location>
        <begin position="14"/>
        <end position="192"/>
    </location>
</feature>
<keyword evidence="4" id="KW-1185">Reference proteome</keyword>
<dbReference type="InterPro" id="IPR038973">
    <property type="entry name" value="MutL/Mlh/Pms-like"/>
</dbReference>
<reference evidence="2 4" key="1">
    <citation type="journal article" date="2019" name="Gigascience">
        <title>Whole-genome sequence of the oriental lung fluke Paragonimus westermani.</title>
        <authorList>
            <person name="Oey H."/>
            <person name="Zakrzewski M."/>
            <person name="Narain K."/>
            <person name="Devi K.R."/>
            <person name="Agatsuma T."/>
            <person name="Nawaratna S."/>
            <person name="Gobert G.N."/>
            <person name="Jones M.K."/>
            <person name="Ragan M.A."/>
            <person name="McManus D.P."/>
            <person name="Krause L."/>
        </authorList>
    </citation>
    <scope>NUCLEOTIDE SEQUENCE [LARGE SCALE GENOMIC DNA]</scope>
    <source>
        <strain evidence="2 4">IND2009</strain>
    </source>
</reference>
<dbReference type="PANTHER" id="PTHR10073:SF47">
    <property type="entry name" value="DNA MISMATCH REPAIR PROTEIN MLH3"/>
    <property type="match status" value="1"/>
</dbReference>